<dbReference type="Pfam" id="PF19259">
    <property type="entry name" value="Ty3_capsid"/>
    <property type="match status" value="1"/>
</dbReference>
<sequence length="504" mass="56731">MSRSSSSHTAHDGSESGHTASLSRQPIQYSEEDPSEDEVNSIHSPTPTPTLVPSSPTRQGPPFRHTVRMRVISPTRVIFRSRPHETPAREVSPHPSLPSTYHTGGPSSTDPYVTAWASTPTWLLEFAEALNANRGSPGGNPANKGIESKLHISKCSDNNKVEYAAYLLQGRALTWWNTQVQTRGREATLRLTWEEFKNLLLEEYCPKSEVQKLELEFWNHTMVGSDIEKYTTQFHELAKLVPHMVTLEDKRIDHYIWGLAPEIRGMVTSANPSTIQSVVVLANHLTNDAIRSRVWKKDNVGNKRREENQSRNRGGGNPDKRQRATYDRPMLTCFECGSRDHLRNTCPKLNRALGQGRNRANPALAIGGNMDQKNNDNLAHGRAFLMGANDDYFLEVFPEDLSRLPPLRQVEFRIDLIPEATPVAKSSYRLAPTEMQELSNQLQELQDKGFIRPSFVSEEVKEIAGGMKHQKQSNGDVENNCPLKSDRSKPLLYVGNSLMQQACY</sequence>
<protein>
    <submittedName>
        <fullName evidence="4">Reverse transcriptase domain-containing protein</fullName>
    </submittedName>
</protein>
<dbReference type="SUPFAM" id="SSF56672">
    <property type="entry name" value="DNA/RNA polymerases"/>
    <property type="match status" value="1"/>
</dbReference>
<keyword evidence="1" id="KW-0479">Metal-binding</keyword>
<evidence type="ECO:0000256" key="2">
    <source>
        <dbReference type="SAM" id="MobiDB-lite"/>
    </source>
</evidence>
<dbReference type="Proteomes" id="UP001151760">
    <property type="component" value="Unassembled WGS sequence"/>
</dbReference>
<keyword evidence="1" id="KW-0862">Zinc</keyword>
<dbReference type="InterPro" id="IPR001878">
    <property type="entry name" value="Znf_CCHC"/>
</dbReference>
<feature type="region of interest" description="Disordered" evidence="2">
    <location>
        <begin position="1"/>
        <end position="106"/>
    </location>
</feature>
<dbReference type="InterPro" id="IPR043502">
    <property type="entry name" value="DNA/RNA_pol_sf"/>
</dbReference>
<feature type="compositionally biased region" description="Basic and acidic residues" evidence="2">
    <location>
        <begin position="296"/>
        <end position="310"/>
    </location>
</feature>
<name>A0ABQ5E2N5_9ASTR</name>
<evidence type="ECO:0000256" key="1">
    <source>
        <dbReference type="PROSITE-ProRule" id="PRU00047"/>
    </source>
</evidence>
<keyword evidence="5" id="KW-1185">Reference proteome</keyword>
<accession>A0ABQ5E2N5</accession>
<dbReference type="Gene3D" id="3.10.10.10">
    <property type="entry name" value="HIV Type 1 Reverse Transcriptase, subunit A, domain 1"/>
    <property type="match status" value="1"/>
</dbReference>
<dbReference type="InterPro" id="IPR045358">
    <property type="entry name" value="Ty3_capsid"/>
</dbReference>
<dbReference type="InterPro" id="IPR032567">
    <property type="entry name" value="RTL1-rel"/>
</dbReference>
<keyword evidence="4" id="KW-0548">Nucleotidyltransferase</keyword>
<keyword evidence="1" id="KW-0863">Zinc-finger</keyword>
<feature type="compositionally biased region" description="Basic and acidic residues" evidence="2">
    <location>
        <begin position="82"/>
        <end position="92"/>
    </location>
</feature>
<feature type="region of interest" description="Disordered" evidence="2">
    <location>
        <begin position="296"/>
        <end position="324"/>
    </location>
</feature>
<feature type="domain" description="CCHC-type" evidence="3">
    <location>
        <begin position="333"/>
        <end position="348"/>
    </location>
</feature>
<evidence type="ECO:0000313" key="4">
    <source>
        <dbReference type="EMBL" id="GJT45018.1"/>
    </source>
</evidence>
<dbReference type="GO" id="GO:0003964">
    <property type="term" value="F:RNA-directed DNA polymerase activity"/>
    <property type="evidence" value="ECO:0007669"/>
    <property type="project" value="UniProtKB-KW"/>
</dbReference>
<dbReference type="EMBL" id="BQNB010015864">
    <property type="protein sequence ID" value="GJT45018.1"/>
    <property type="molecule type" value="Genomic_DNA"/>
</dbReference>
<keyword evidence="4" id="KW-0808">Transferase</keyword>
<proteinExistence type="predicted"/>
<dbReference type="PANTHER" id="PTHR15503">
    <property type="entry name" value="LDOC1 RELATED"/>
    <property type="match status" value="1"/>
</dbReference>
<feature type="compositionally biased region" description="Polar residues" evidence="2">
    <location>
        <begin position="16"/>
        <end position="28"/>
    </location>
</feature>
<reference evidence="4" key="1">
    <citation type="journal article" date="2022" name="Int. J. Mol. Sci.">
        <title>Draft Genome of Tanacetum Coccineum: Genomic Comparison of Closely Related Tanacetum-Family Plants.</title>
        <authorList>
            <person name="Yamashiro T."/>
            <person name="Shiraishi A."/>
            <person name="Nakayama K."/>
            <person name="Satake H."/>
        </authorList>
    </citation>
    <scope>NUCLEOTIDE SEQUENCE</scope>
</reference>
<evidence type="ECO:0000313" key="5">
    <source>
        <dbReference type="Proteomes" id="UP001151760"/>
    </source>
</evidence>
<feature type="compositionally biased region" description="Polar residues" evidence="2">
    <location>
        <begin position="97"/>
        <end position="106"/>
    </location>
</feature>
<dbReference type="PROSITE" id="PS50158">
    <property type="entry name" value="ZF_CCHC"/>
    <property type="match status" value="1"/>
</dbReference>
<organism evidence="4 5">
    <name type="scientific">Tanacetum coccineum</name>
    <dbReference type="NCBI Taxonomy" id="301880"/>
    <lineage>
        <taxon>Eukaryota</taxon>
        <taxon>Viridiplantae</taxon>
        <taxon>Streptophyta</taxon>
        <taxon>Embryophyta</taxon>
        <taxon>Tracheophyta</taxon>
        <taxon>Spermatophyta</taxon>
        <taxon>Magnoliopsida</taxon>
        <taxon>eudicotyledons</taxon>
        <taxon>Gunneridae</taxon>
        <taxon>Pentapetalae</taxon>
        <taxon>asterids</taxon>
        <taxon>campanulids</taxon>
        <taxon>Asterales</taxon>
        <taxon>Asteraceae</taxon>
        <taxon>Asteroideae</taxon>
        <taxon>Anthemideae</taxon>
        <taxon>Anthemidinae</taxon>
        <taxon>Tanacetum</taxon>
    </lineage>
</organism>
<keyword evidence="4" id="KW-0695">RNA-directed DNA polymerase</keyword>
<evidence type="ECO:0000259" key="3">
    <source>
        <dbReference type="PROSITE" id="PS50158"/>
    </source>
</evidence>
<comment type="caution">
    <text evidence="4">The sequence shown here is derived from an EMBL/GenBank/DDBJ whole genome shotgun (WGS) entry which is preliminary data.</text>
</comment>
<gene>
    <name evidence="4" type="ORF">Tco_0953733</name>
</gene>
<reference evidence="4" key="2">
    <citation type="submission" date="2022-01" db="EMBL/GenBank/DDBJ databases">
        <authorList>
            <person name="Yamashiro T."/>
            <person name="Shiraishi A."/>
            <person name="Satake H."/>
            <person name="Nakayama K."/>
        </authorList>
    </citation>
    <scope>NUCLEOTIDE SEQUENCE</scope>
</reference>
<dbReference type="PANTHER" id="PTHR15503:SF45">
    <property type="entry name" value="RNA-DIRECTED DNA POLYMERASE HOMOLOG"/>
    <property type="match status" value="1"/>
</dbReference>
<feature type="compositionally biased region" description="Acidic residues" evidence="2">
    <location>
        <begin position="30"/>
        <end position="39"/>
    </location>
</feature>